<dbReference type="OrthoDB" id="4951332at2"/>
<evidence type="ECO:0000256" key="1">
    <source>
        <dbReference type="SAM" id="MobiDB-lite"/>
    </source>
</evidence>
<gene>
    <name evidence="2" type="ORF">UM93_16600</name>
</gene>
<name>A0A0D4C1Y7_9MICC</name>
<dbReference type="KEGG" id="ari:UM93_16600"/>
<dbReference type="RefSeq" id="WP_045076574.1">
    <property type="nucleotide sequence ID" value="NZ_CP011005.1"/>
</dbReference>
<feature type="compositionally biased region" description="Low complexity" evidence="1">
    <location>
        <begin position="93"/>
        <end position="105"/>
    </location>
</feature>
<dbReference type="STRING" id="1618207.UM93_16600"/>
<dbReference type="Proteomes" id="UP000061839">
    <property type="component" value="Chromosome"/>
</dbReference>
<reference evidence="2 3" key="1">
    <citation type="journal article" date="2015" name="Genome Announc.">
        <title>Complete Genome Sequencing of Protease-Producing Novel Arthrobacter sp. Strain IHBB 11108 Using PacBio Single-Molecule Real-Time Sequencing Technology.</title>
        <authorList>
            <person name="Kiran S."/>
            <person name="Swarnkar M.K."/>
            <person name="Pal M."/>
            <person name="Thakur R."/>
            <person name="Tewari R."/>
            <person name="Singh A.K."/>
            <person name="Gulati A."/>
        </authorList>
    </citation>
    <scope>NUCLEOTIDE SEQUENCE [LARGE SCALE GENOMIC DNA]</scope>
    <source>
        <strain evidence="2 3">IHBB 11108</strain>
    </source>
</reference>
<keyword evidence="3" id="KW-1185">Reference proteome</keyword>
<evidence type="ECO:0000313" key="2">
    <source>
        <dbReference type="EMBL" id="AJT42687.1"/>
    </source>
</evidence>
<dbReference type="HOGENOM" id="CLU_2230908_0_0_11"/>
<protein>
    <submittedName>
        <fullName evidence="2">Uncharacterized protein</fullName>
    </submittedName>
</protein>
<dbReference type="EMBL" id="CP011005">
    <property type="protein sequence ID" value="AJT42687.1"/>
    <property type="molecule type" value="Genomic_DNA"/>
</dbReference>
<organism evidence="2 3">
    <name type="scientific">Psychromicrobium lacuslunae</name>
    <dbReference type="NCBI Taxonomy" id="1618207"/>
    <lineage>
        <taxon>Bacteria</taxon>
        <taxon>Bacillati</taxon>
        <taxon>Actinomycetota</taxon>
        <taxon>Actinomycetes</taxon>
        <taxon>Micrococcales</taxon>
        <taxon>Micrococcaceae</taxon>
        <taxon>Psychromicrobium</taxon>
    </lineage>
</organism>
<sequence length="105" mass="11144">MSGSDSVLPVVDTVLGTVNFSVRGEWYSFWSREPAALVAALSNSVGRCCWQPAANLLVVPVAKTGRRAGEQLSFRLLPHSAENADQLARQGHHGSPSSPTGSPSR</sequence>
<dbReference type="AlphaFoldDB" id="A0A0D4C1Y7"/>
<feature type="region of interest" description="Disordered" evidence="1">
    <location>
        <begin position="85"/>
        <end position="105"/>
    </location>
</feature>
<accession>A0A0D4C1Y7</accession>
<proteinExistence type="predicted"/>
<evidence type="ECO:0000313" key="3">
    <source>
        <dbReference type="Proteomes" id="UP000061839"/>
    </source>
</evidence>
<dbReference type="PATRIC" id="fig|1618207.4.peg.3373"/>